<comment type="caution">
    <text evidence="7">The sequence shown here is derived from an EMBL/GenBank/DDBJ whole genome shotgun (WGS) entry which is preliminary data.</text>
</comment>
<evidence type="ECO:0000256" key="5">
    <source>
        <dbReference type="ARBA" id="ARBA00023136"/>
    </source>
</evidence>
<dbReference type="Proteomes" id="UP000653797">
    <property type="component" value="Unassembled WGS sequence"/>
</dbReference>
<feature type="transmembrane region" description="Helical" evidence="6">
    <location>
        <begin position="167"/>
        <end position="187"/>
    </location>
</feature>
<dbReference type="AlphaFoldDB" id="A0A927B370"/>
<organism evidence="7 8">
    <name type="scientific">Spirosoma validum</name>
    <dbReference type="NCBI Taxonomy" id="2771355"/>
    <lineage>
        <taxon>Bacteria</taxon>
        <taxon>Pseudomonadati</taxon>
        <taxon>Bacteroidota</taxon>
        <taxon>Cytophagia</taxon>
        <taxon>Cytophagales</taxon>
        <taxon>Cytophagaceae</taxon>
        <taxon>Spirosoma</taxon>
    </lineage>
</organism>
<keyword evidence="4 6" id="KW-1133">Transmembrane helix</keyword>
<dbReference type="RefSeq" id="WP_191040386.1">
    <property type="nucleotide sequence ID" value="NZ_JACXAA010000006.1"/>
</dbReference>
<keyword evidence="3 6" id="KW-0812">Transmembrane</keyword>
<feature type="transmembrane region" description="Helical" evidence="6">
    <location>
        <begin position="68"/>
        <end position="91"/>
    </location>
</feature>
<sequence length="341" mass="37070">MNKRLVRQGLPILLAIGLLWYVLKEVPFATLVAQFGQANYWWLAVAGLIIGIYHISRSARWQLTLQALGYHPALFHTTVALLAGTLASMIIPGAGELTRCGTLQRTDGIPIAKGIGSVVAERVIDLIMLGALVGLTFLLEFKRVGSYLISILSPLWIRITANENAGFFFLCTLVIVGLLTGVVYWLLWRTTLRQHAFILRLSAISRDIGKGFMGIRQLKRPGLFIVLTLLSYGLAFLTTYVLFFATSQTLTLPPTAALTILTVSSLGGLAVPTQGGLGTYHFLVSRVLMLYGLPETESVVVATFLHAVGFGINLVLSSLSFLVVPMLTPTQRPASSTSIVK</sequence>
<dbReference type="Pfam" id="PF03706">
    <property type="entry name" value="LPG_synthase_TM"/>
    <property type="match status" value="1"/>
</dbReference>
<evidence type="ECO:0000313" key="8">
    <source>
        <dbReference type="Proteomes" id="UP000653797"/>
    </source>
</evidence>
<keyword evidence="8" id="KW-1185">Reference proteome</keyword>
<evidence type="ECO:0000256" key="1">
    <source>
        <dbReference type="ARBA" id="ARBA00004651"/>
    </source>
</evidence>
<dbReference type="NCBIfam" id="TIGR00374">
    <property type="entry name" value="flippase-like domain"/>
    <property type="match status" value="1"/>
</dbReference>
<evidence type="ECO:0000256" key="2">
    <source>
        <dbReference type="ARBA" id="ARBA00022475"/>
    </source>
</evidence>
<dbReference type="PANTHER" id="PTHR39087:SF2">
    <property type="entry name" value="UPF0104 MEMBRANE PROTEIN MJ1595"/>
    <property type="match status" value="1"/>
</dbReference>
<feature type="transmembrane region" description="Helical" evidence="6">
    <location>
        <begin position="111"/>
        <end position="137"/>
    </location>
</feature>
<keyword evidence="2" id="KW-1003">Cell membrane</keyword>
<dbReference type="GO" id="GO:0005886">
    <property type="term" value="C:plasma membrane"/>
    <property type="evidence" value="ECO:0007669"/>
    <property type="project" value="UniProtKB-SubCell"/>
</dbReference>
<proteinExistence type="predicted"/>
<feature type="transmembrane region" description="Helical" evidence="6">
    <location>
        <begin position="144"/>
        <end position="161"/>
    </location>
</feature>
<dbReference type="InterPro" id="IPR022791">
    <property type="entry name" value="L-PG_synthase/AglD"/>
</dbReference>
<comment type="subcellular location">
    <subcellularLocation>
        <location evidence="1">Cell membrane</location>
        <topology evidence="1">Multi-pass membrane protein</topology>
    </subcellularLocation>
</comment>
<feature type="transmembrane region" description="Helical" evidence="6">
    <location>
        <begin position="299"/>
        <end position="324"/>
    </location>
</feature>
<protein>
    <submittedName>
        <fullName evidence="7">Flippase-like domain-containing protein</fullName>
    </submittedName>
</protein>
<gene>
    <name evidence="7" type="ORF">IC230_17785</name>
</gene>
<keyword evidence="5 6" id="KW-0472">Membrane</keyword>
<evidence type="ECO:0000256" key="6">
    <source>
        <dbReference type="SAM" id="Phobius"/>
    </source>
</evidence>
<reference evidence="7" key="1">
    <citation type="submission" date="2020-09" db="EMBL/GenBank/DDBJ databases">
        <authorList>
            <person name="Kim M.K."/>
        </authorList>
    </citation>
    <scope>NUCLEOTIDE SEQUENCE</scope>
    <source>
        <strain evidence="7">BT704</strain>
    </source>
</reference>
<evidence type="ECO:0000256" key="4">
    <source>
        <dbReference type="ARBA" id="ARBA00022989"/>
    </source>
</evidence>
<dbReference type="PANTHER" id="PTHR39087">
    <property type="entry name" value="UPF0104 MEMBRANE PROTEIN MJ1595"/>
    <property type="match status" value="1"/>
</dbReference>
<evidence type="ECO:0000313" key="7">
    <source>
        <dbReference type="EMBL" id="MBD2754761.1"/>
    </source>
</evidence>
<name>A0A927B370_9BACT</name>
<feature type="transmembrane region" description="Helical" evidence="6">
    <location>
        <begin position="223"/>
        <end position="245"/>
    </location>
</feature>
<feature type="transmembrane region" description="Helical" evidence="6">
    <location>
        <begin position="40"/>
        <end position="56"/>
    </location>
</feature>
<accession>A0A927B370</accession>
<dbReference type="EMBL" id="JACXAA010000006">
    <property type="protein sequence ID" value="MBD2754761.1"/>
    <property type="molecule type" value="Genomic_DNA"/>
</dbReference>
<evidence type="ECO:0000256" key="3">
    <source>
        <dbReference type="ARBA" id="ARBA00022692"/>
    </source>
</evidence>